<comment type="caution">
    <text evidence="5">The sequence shown here is derived from an EMBL/GenBank/DDBJ whole genome shotgun (WGS) entry which is preliminary data.</text>
</comment>
<dbReference type="Gene3D" id="1.10.220.10">
    <property type="entry name" value="Annexin"/>
    <property type="match status" value="4"/>
</dbReference>
<dbReference type="PRINTS" id="PR00196">
    <property type="entry name" value="ANNEXIN"/>
</dbReference>
<evidence type="ECO:0000256" key="4">
    <source>
        <dbReference type="RuleBase" id="RU003540"/>
    </source>
</evidence>
<dbReference type="Pfam" id="PF00191">
    <property type="entry name" value="Annexin"/>
    <property type="match status" value="3"/>
</dbReference>
<reference evidence="5 6" key="1">
    <citation type="journal article" date="2020" name="Nature">
        <title>Six reference-quality genomes reveal evolution of bat adaptations.</title>
        <authorList>
            <person name="Jebb D."/>
            <person name="Huang Z."/>
            <person name="Pippel M."/>
            <person name="Hughes G.M."/>
            <person name="Lavrichenko K."/>
            <person name="Devanna P."/>
            <person name="Winkler S."/>
            <person name="Jermiin L.S."/>
            <person name="Skirmuntt E.C."/>
            <person name="Katzourakis A."/>
            <person name="Burkitt-Gray L."/>
            <person name="Ray D.A."/>
            <person name="Sullivan K.A.M."/>
            <person name="Roscito J.G."/>
            <person name="Kirilenko B.M."/>
            <person name="Davalos L.M."/>
            <person name="Corthals A.P."/>
            <person name="Power M.L."/>
            <person name="Jones G."/>
            <person name="Ransome R.D."/>
            <person name="Dechmann D.K.N."/>
            <person name="Locatelli A.G."/>
            <person name="Puechmaille S.J."/>
            <person name="Fedrigo O."/>
            <person name="Jarvis E.D."/>
            <person name="Hiller M."/>
            <person name="Vernes S.C."/>
            <person name="Myers E.W."/>
            <person name="Teeling E.C."/>
        </authorList>
    </citation>
    <scope>NUCLEOTIDE SEQUENCE [LARGE SCALE GENOMIC DNA]</scope>
    <source>
        <strain evidence="5">MRouAeg1</strain>
        <tissue evidence="5">Muscle</tissue>
    </source>
</reference>
<dbReference type="Proteomes" id="UP000593571">
    <property type="component" value="Unassembled WGS sequence"/>
</dbReference>
<keyword evidence="4" id="KW-0106">Calcium</keyword>
<dbReference type="GO" id="GO:0005634">
    <property type="term" value="C:nucleus"/>
    <property type="evidence" value="ECO:0007669"/>
    <property type="project" value="TreeGrafter"/>
</dbReference>
<evidence type="ECO:0000313" key="5">
    <source>
        <dbReference type="EMBL" id="KAF6396112.1"/>
    </source>
</evidence>
<comment type="similarity">
    <text evidence="1 4">Belongs to the annexin family.</text>
</comment>
<protein>
    <recommendedName>
        <fullName evidence="4">Annexin</fullName>
    </recommendedName>
</protein>
<evidence type="ECO:0000256" key="1">
    <source>
        <dbReference type="ARBA" id="ARBA00007831"/>
    </source>
</evidence>
<dbReference type="FunFam" id="1.10.220.10:FF:000003">
    <property type="entry name" value="Annexin"/>
    <property type="match status" value="1"/>
</dbReference>
<dbReference type="PROSITE" id="PS00223">
    <property type="entry name" value="ANNEXIN_1"/>
    <property type="match status" value="1"/>
</dbReference>
<dbReference type="InterPro" id="IPR018252">
    <property type="entry name" value="Annexin_repeat_CS"/>
</dbReference>
<dbReference type="GO" id="GO:0005544">
    <property type="term" value="F:calcium-dependent phospholipid binding"/>
    <property type="evidence" value="ECO:0007669"/>
    <property type="project" value="UniProtKB-KW"/>
</dbReference>
<sequence>MSGTSRKARPSLTQEILSYLGLANKTAAWGTLGTLRTFLSFSVDKDVQRLLRAIAGQGVDRHAIVDVLTNRSREQRQVISRAFQERTQQDLLTSLQAALSGNLERIVVALLQPEAHFDAQELRTALKDSGPANEVIVEILATRTPPQLQECLAVYKQGFQVEAEEDIKSATRGTLQDLFLALAKGDRETCSEVIDYHLAEQDVQALKQADRPGMEETWVLILTQRNPEHLIRARPVRLSHGLPCAPQVFDQYQQRTGHEPEHTIQDRFHGDAQMALLSLASVIRNTPLYFANKLHRALQETEPDNQALTRILISRSEIDLLSIRAEYKKKFGKSLYSSLQDAVKGDCRLALLALCRAEDL</sequence>
<dbReference type="InterPro" id="IPR001464">
    <property type="entry name" value="Annexin"/>
</dbReference>
<evidence type="ECO:0000313" key="6">
    <source>
        <dbReference type="Proteomes" id="UP000593571"/>
    </source>
</evidence>
<dbReference type="FunFam" id="1.10.220.10:FF:000001">
    <property type="entry name" value="Annexin"/>
    <property type="match status" value="1"/>
</dbReference>
<dbReference type="GO" id="GO:0005886">
    <property type="term" value="C:plasma membrane"/>
    <property type="evidence" value="ECO:0007669"/>
    <property type="project" value="TreeGrafter"/>
</dbReference>
<dbReference type="EMBL" id="JACASE010000017">
    <property type="protein sequence ID" value="KAF6396112.1"/>
    <property type="molecule type" value="Genomic_DNA"/>
</dbReference>
<keyword evidence="3 4" id="KW-0041">Annexin</keyword>
<dbReference type="InterPro" id="IPR037104">
    <property type="entry name" value="Annexin_sf"/>
</dbReference>
<dbReference type="GO" id="GO:0012506">
    <property type="term" value="C:vesicle membrane"/>
    <property type="evidence" value="ECO:0007669"/>
    <property type="project" value="TreeGrafter"/>
</dbReference>
<dbReference type="SMART" id="SM00335">
    <property type="entry name" value="ANX"/>
    <property type="match status" value="3"/>
</dbReference>
<dbReference type="SUPFAM" id="SSF47874">
    <property type="entry name" value="Annexin"/>
    <property type="match status" value="1"/>
</dbReference>
<keyword evidence="4" id="KW-0111">Calcium/phospholipid-binding</keyword>
<dbReference type="GO" id="GO:0005509">
    <property type="term" value="F:calcium ion binding"/>
    <property type="evidence" value="ECO:0007669"/>
    <property type="project" value="InterPro"/>
</dbReference>
<comment type="domain">
    <text evidence="4">A pair of annexin repeats may form one binding site for calcium and phospholipid.</text>
</comment>
<organism evidence="5 6">
    <name type="scientific">Rousettus aegyptiacus</name>
    <name type="common">Egyptian fruit bat</name>
    <name type="synonym">Pteropus aegyptiacus</name>
    <dbReference type="NCBI Taxonomy" id="9407"/>
    <lineage>
        <taxon>Eukaryota</taxon>
        <taxon>Metazoa</taxon>
        <taxon>Chordata</taxon>
        <taxon>Craniata</taxon>
        <taxon>Vertebrata</taxon>
        <taxon>Euteleostomi</taxon>
        <taxon>Mammalia</taxon>
        <taxon>Eutheria</taxon>
        <taxon>Laurasiatheria</taxon>
        <taxon>Chiroptera</taxon>
        <taxon>Yinpterochiroptera</taxon>
        <taxon>Pteropodoidea</taxon>
        <taxon>Pteropodidae</taxon>
        <taxon>Rousettinae</taxon>
        <taxon>Rousettus</taxon>
    </lineage>
</organism>
<accession>A0A7J8BBS2</accession>
<proteinExistence type="inferred from homology"/>
<dbReference type="GO" id="GO:0005737">
    <property type="term" value="C:cytoplasm"/>
    <property type="evidence" value="ECO:0007669"/>
    <property type="project" value="TreeGrafter"/>
</dbReference>
<dbReference type="GO" id="GO:0001786">
    <property type="term" value="F:phosphatidylserine binding"/>
    <property type="evidence" value="ECO:0007669"/>
    <property type="project" value="TreeGrafter"/>
</dbReference>
<dbReference type="AlphaFoldDB" id="A0A7J8BBS2"/>
<dbReference type="PRINTS" id="PR01812">
    <property type="entry name" value="ANNEXINXXXI"/>
</dbReference>
<evidence type="ECO:0000256" key="2">
    <source>
        <dbReference type="ARBA" id="ARBA00022737"/>
    </source>
</evidence>
<keyword evidence="6" id="KW-1185">Reference proteome</keyword>
<gene>
    <name evidence="5" type="ORF">HJG63_000765</name>
</gene>
<dbReference type="InterPro" id="IPR018502">
    <property type="entry name" value="Annexin_repeat"/>
</dbReference>
<dbReference type="FunFam" id="1.10.220.10:FF:000017">
    <property type="entry name" value="Annexin"/>
    <property type="match status" value="1"/>
</dbReference>
<name>A0A7J8BBS2_ROUAE</name>
<dbReference type="PROSITE" id="PS51897">
    <property type="entry name" value="ANNEXIN_2"/>
    <property type="match status" value="3"/>
</dbReference>
<evidence type="ECO:0000256" key="3">
    <source>
        <dbReference type="ARBA" id="ARBA00023216"/>
    </source>
</evidence>
<keyword evidence="2 4" id="KW-0677">Repeat</keyword>
<dbReference type="InterPro" id="IPR009116">
    <property type="entry name" value="ANX9"/>
</dbReference>
<dbReference type="PANTHER" id="PTHR10502">
    <property type="entry name" value="ANNEXIN"/>
    <property type="match status" value="1"/>
</dbReference>
<dbReference type="PANTHER" id="PTHR10502:SF122">
    <property type="entry name" value="ANNEXIN A9"/>
    <property type="match status" value="1"/>
</dbReference>